<dbReference type="eggNOG" id="ENOG5031EH3">
    <property type="taxonomic scope" value="Bacteria"/>
</dbReference>
<feature type="signal peptide" evidence="1">
    <location>
        <begin position="1"/>
        <end position="20"/>
    </location>
</feature>
<evidence type="ECO:0000313" key="3">
    <source>
        <dbReference type="Proteomes" id="UP000001213"/>
    </source>
</evidence>
<name>D5URK9_TSUPD</name>
<reference evidence="3" key="1">
    <citation type="submission" date="2010-03" db="EMBL/GenBank/DDBJ databases">
        <title>The complete chromosome of Tsukamurella paurometabola DSM 20162.</title>
        <authorList>
            <consortium name="US DOE Joint Genome Institute (JGI-PGF)"/>
            <person name="Lucas S."/>
            <person name="Copeland A."/>
            <person name="Lapidus A."/>
            <person name="Glavina del Rio T."/>
            <person name="Dalin E."/>
            <person name="Tice H."/>
            <person name="Bruce D."/>
            <person name="Goodwin L."/>
            <person name="Pitluck S."/>
            <person name="Kyrpides N."/>
            <person name="Mavromatis K."/>
            <person name="Ivanova N."/>
            <person name="Mikhailova N."/>
            <person name="Munk A.C."/>
            <person name="Brettin T."/>
            <person name="Detter J.C."/>
            <person name="Tapia R."/>
            <person name="Han C."/>
            <person name="Larimer F."/>
            <person name="Land M."/>
            <person name="Hauser L."/>
            <person name="Markowitz V."/>
            <person name="Cheng J.-F."/>
            <person name="Hugenholtz P."/>
            <person name="Woyke T."/>
            <person name="Wu D."/>
            <person name="Jando M."/>
            <person name="Brambilla E."/>
            <person name="Klenk H.-P."/>
            <person name="Eisen J.A."/>
        </authorList>
    </citation>
    <scope>NUCLEOTIDE SEQUENCE [LARGE SCALE GENOMIC DNA]</scope>
    <source>
        <strain evidence="3">ATCC 8368 / DSM 20162 / CCUG 35730 / CIP 100753 / JCM 10117 / KCTC 9821 / NBRC 16120 / NCIMB 702349 / NCTC 13040</strain>
    </source>
</reference>
<protein>
    <recommendedName>
        <fullName evidence="4">PknH-like extracellular domain-containing protein</fullName>
    </recommendedName>
</protein>
<evidence type="ECO:0000313" key="2">
    <source>
        <dbReference type="EMBL" id="ADG77062.1"/>
    </source>
</evidence>
<feature type="chain" id="PRO_5038936209" description="PknH-like extracellular domain-containing protein" evidence="1">
    <location>
        <begin position="21"/>
        <end position="242"/>
    </location>
</feature>
<dbReference type="STRING" id="521096.Tpau_0421"/>
<dbReference type="PROSITE" id="PS51257">
    <property type="entry name" value="PROKAR_LIPOPROTEIN"/>
    <property type="match status" value="1"/>
</dbReference>
<proteinExistence type="predicted"/>
<dbReference type="HOGENOM" id="CLU_103729_0_0_11"/>
<dbReference type="AlphaFoldDB" id="D5URK9"/>
<evidence type="ECO:0000256" key="1">
    <source>
        <dbReference type="SAM" id="SignalP"/>
    </source>
</evidence>
<keyword evidence="1" id="KW-0732">Signal</keyword>
<dbReference type="Proteomes" id="UP000001213">
    <property type="component" value="Chromosome"/>
</dbReference>
<evidence type="ECO:0008006" key="4">
    <source>
        <dbReference type="Google" id="ProtNLM"/>
    </source>
</evidence>
<dbReference type="EMBL" id="CP001966">
    <property type="protein sequence ID" value="ADG77062.1"/>
    <property type="molecule type" value="Genomic_DNA"/>
</dbReference>
<organism evidence="2 3">
    <name type="scientific">Tsukamurella paurometabola (strain ATCC 8368 / DSM 20162 / CCUG 35730 / CIP 100753 / JCM 10117 / KCTC 9821 / NBRC 16120 / NCIMB 702349 / NCTC 13040)</name>
    <name type="common">Corynebacterium paurometabolum</name>
    <dbReference type="NCBI Taxonomy" id="521096"/>
    <lineage>
        <taxon>Bacteria</taxon>
        <taxon>Bacillati</taxon>
        <taxon>Actinomycetota</taxon>
        <taxon>Actinomycetes</taxon>
        <taxon>Mycobacteriales</taxon>
        <taxon>Tsukamurellaceae</taxon>
        <taxon>Tsukamurella</taxon>
    </lineage>
</organism>
<dbReference type="KEGG" id="tpr:Tpau_0421"/>
<reference evidence="2 3" key="2">
    <citation type="journal article" date="2011" name="Stand. Genomic Sci.">
        <title>Complete genome sequence of Tsukamurella paurometabola type strain (no. 33).</title>
        <authorList>
            <person name="Munk A.C."/>
            <person name="Lapidus A."/>
            <person name="Lucas S."/>
            <person name="Nolan M."/>
            <person name="Tice H."/>
            <person name="Cheng J.F."/>
            <person name="Del Rio T.G."/>
            <person name="Goodwin L."/>
            <person name="Pitluck S."/>
            <person name="Liolios K."/>
            <person name="Huntemann M."/>
            <person name="Ivanova N."/>
            <person name="Mavromatis K."/>
            <person name="Mikhailova N."/>
            <person name="Pati A."/>
            <person name="Chen A."/>
            <person name="Palaniappan K."/>
            <person name="Tapia R."/>
            <person name="Han C."/>
            <person name="Land M."/>
            <person name="Hauser L."/>
            <person name="Chang Y.J."/>
            <person name="Jeffries C.D."/>
            <person name="Brettin T."/>
            <person name="Yasawong M."/>
            <person name="Brambilla E.M."/>
            <person name="Rohde M."/>
            <person name="Sikorski J."/>
            <person name="Goker M."/>
            <person name="Detter J.C."/>
            <person name="Woyke T."/>
            <person name="Bristow J."/>
            <person name="Eisen J.A."/>
            <person name="Markowitz V."/>
            <person name="Hugenholtz P."/>
            <person name="Kyrpides N.C."/>
            <person name="Klenk H.P."/>
        </authorList>
    </citation>
    <scope>NUCLEOTIDE SEQUENCE [LARGE SCALE GENOMIC DNA]</scope>
    <source>
        <strain evidence="3">ATCC 8368 / DSM 20162 / CCUG 35730 / CIP 100753 / JCM 10117 / KCTC 9821 / NBRC 16120 / NCIMB 702349 / NCTC 13040</strain>
    </source>
</reference>
<gene>
    <name evidence="2" type="ordered locus">Tpau_0421</name>
</gene>
<sequence length="242" mass="24537">MRQRRFGAAVGLVTVGVFVAACNGSSGGGASPSSASPSTPAAAPITTPVKELVLTASELPPGITAVPVTDDQIRASIDQMSGVASTSTITPAECGSATALVDATKKLDVTQLGMVAGSTDTGAATETVVTEKPDLAKFRANFSGKCNAMSARMQVQGQQVTTETRTTVQDAPTSEASDAVVLRQDTDATMSGGERSTQKTLMGIAVVRGYAVSVTVMGMTGEPDQALFDKLFTASVAKVAKG</sequence>
<accession>D5URK9</accession>
<keyword evidence="3" id="KW-1185">Reference proteome</keyword>